<evidence type="ECO:0000256" key="1">
    <source>
        <dbReference type="PROSITE-ProRule" id="PRU00152"/>
    </source>
</evidence>
<organism evidence="4 5">
    <name type="scientific">Adineta ricciae</name>
    <name type="common">Rotifer</name>
    <dbReference type="NCBI Taxonomy" id="249248"/>
    <lineage>
        <taxon>Eukaryota</taxon>
        <taxon>Metazoa</taxon>
        <taxon>Spiralia</taxon>
        <taxon>Gnathifera</taxon>
        <taxon>Rotifera</taxon>
        <taxon>Eurotatoria</taxon>
        <taxon>Bdelloidea</taxon>
        <taxon>Adinetida</taxon>
        <taxon>Adinetidae</taxon>
        <taxon>Adineta</taxon>
    </lineage>
</organism>
<keyword evidence="2" id="KW-0472">Membrane</keyword>
<dbReference type="CDD" id="cd01756">
    <property type="entry name" value="PLAT_repeat"/>
    <property type="match status" value="2"/>
</dbReference>
<dbReference type="Pfam" id="PF00805">
    <property type="entry name" value="Pentapeptide"/>
    <property type="match status" value="4"/>
</dbReference>
<keyword evidence="5" id="KW-1185">Reference proteome</keyword>
<protein>
    <recommendedName>
        <fullName evidence="3">PLAT domain-containing protein</fullName>
    </recommendedName>
</protein>
<feature type="domain" description="PLAT" evidence="3">
    <location>
        <begin position="473"/>
        <end position="591"/>
    </location>
</feature>
<evidence type="ECO:0000313" key="5">
    <source>
        <dbReference type="Proteomes" id="UP000663828"/>
    </source>
</evidence>
<dbReference type="Proteomes" id="UP000663828">
    <property type="component" value="Unassembled WGS sequence"/>
</dbReference>
<dbReference type="Gene3D" id="2.60.60.20">
    <property type="entry name" value="PLAT/LH2 domain"/>
    <property type="match status" value="1"/>
</dbReference>
<proteinExistence type="predicted"/>
<dbReference type="InterPro" id="IPR001646">
    <property type="entry name" value="5peptide_repeat"/>
</dbReference>
<gene>
    <name evidence="4" type="ORF">XAT740_LOCUS23955</name>
</gene>
<dbReference type="Pfam" id="PF01477">
    <property type="entry name" value="PLAT"/>
    <property type="match status" value="2"/>
</dbReference>
<dbReference type="PANTHER" id="PTHR45901:SF3">
    <property type="entry name" value="LIPOXYGENASE HOMOLOGY DOMAIN-CONTAINING PROTEIN 1"/>
    <property type="match status" value="1"/>
</dbReference>
<dbReference type="EMBL" id="CAJNOR010001830">
    <property type="protein sequence ID" value="CAF1206486.1"/>
    <property type="molecule type" value="Genomic_DNA"/>
</dbReference>
<accession>A0A814WT77</accession>
<dbReference type="InterPro" id="IPR001024">
    <property type="entry name" value="PLAT/LH2_dom"/>
</dbReference>
<name>A0A814WT77_ADIRI</name>
<feature type="transmembrane region" description="Helical" evidence="2">
    <location>
        <begin position="18"/>
        <end position="37"/>
    </location>
</feature>
<dbReference type="PROSITE" id="PS50095">
    <property type="entry name" value="PLAT"/>
    <property type="match status" value="2"/>
</dbReference>
<evidence type="ECO:0000256" key="2">
    <source>
        <dbReference type="SAM" id="Phobius"/>
    </source>
</evidence>
<keyword evidence="2" id="KW-0812">Transmembrane</keyword>
<dbReference type="Gene3D" id="2.40.180.10">
    <property type="entry name" value="Catalase core domain"/>
    <property type="match status" value="1"/>
</dbReference>
<dbReference type="AlphaFoldDB" id="A0A814WT77"/>
<sequence length="785" mass="90478">MADHHDTHKKRGHSCFEWIQLIATISIPIIIAIYTIIENNNSASIAADNNRKDREIANNNRRSEFDLSQQSQQKERDLAADQQQEDILVKYQTFLSNLILQYGKDLEKSSNVKTVLHFMTLTALNQLDIRRKRILIRSLHDANLITYKRNDNKDYPSAVTLASIDFKDITFGSPLNSPDEYPLHQYIHWKYLWLPDAILTNASFRHTNLECATFTRAHMDSVDFSFAIHPISKCFDDLREVATDFTRASLVNANLRNAKFRSIDFSRANLTFANMRGFSCEMCKFSNTILFQADLSLSYFYHSLLINQSLVDFSGVKLKQADIHGAYFRSIDFQYSDLSHSQLSRVTIRNSIFSRTTMKNCSFIKSVIQETLFENTILNTIDFSYTKLYNVTFNNSNMTNANFSFIKCVYCAFINVKLEETIFNNASLLFSKFINCSIHMNQLDGAIDLLGSTLSNGTNEVILGTKEPYSNKTIYNIRIQTGDEPKAGTDADVFLQMLGEKNSTNKLQLQPIDFMAKKFEKGRMNEFTYEFDDLGEIKSVIIGHNEENPGEGWYLDWIEIDISMRNQIYRFPCYCWLDKDQDDGEIVRQLTFSNVTGASITTVLYVITVTTGDKDRSGTNANVFLTIYGDRANSGERELKESTKPKSQFEQGKIDTFHMHMESLGTLREIYIRHDNTGFCPGWYLEHVMIRDSKANQEYFFSVRDWLREGKGDGTIFRKVLASASRQFDLPRTISQLSFIHDEQIKKKGMTDQIPLEVSKTDEDPLEEGRSDIVQPTERWSWWSC</sequence>
<dbReference type="PANTHER" id="PTHR45901">
    <property type="entry name" value="PROTEIN CBG12474"/>
    <property type="match status" value="1"/>
</dbReference>
<evidence type="ECO:0000313" key="4">
    <source>
        <dbReference type="EMBL" id="CAF1206486.1"/>
    </source>
</evidence>
<evidence type="ECO:0000259" key="3">
    <source>
        <dbReference type="PROSITE" id="PS50095"/>
    </source>
</evidence>
<keyword evidence="2" id="KW-1133">Transmembrane helix</keyword>
<dbReference type="InterPro" id="IPR052970">
    <property type="entry name" value="Inner_ear_hair_cell_LOXHD"/>
</dbReference>
<dbReference type="SUPFAM" id="SSF49723">
    <property type="entry name" value="Lipase/lipooxygenase domain (PLAT/LH2 domain)"/>
    <property type="match status" value="2"/>
</dbReference>
<dbReference type="InterPro" id="IPR036392">
    <property type="entry name" value="PLAT/LH2_dom_sf"/>
</dbReference>
<dbReference type="Gene3D" id="2.160.20.80">
    <property type="entry name" value="E3 ubiquitin-protein ligase SopA"/>
    <property type="match status" value="2"/>
</dbReference>
<comment type="caution">
    <text evidence="4">The sequence shown here is derived from an EMBL/GenBank/DDBJ whole genome shotgun (WGS) entry which is preliminary data.</text>
</comment>
<feature type="domain" description="PLAT" evidence="3">
    <location>
        <begin position="603"/>
        <end position="721"/>
    </location>
</feature>
<dbReference type="SUPFAM" id="SSF141571">
    <property type="entry name" value="Pentapeptide repeat-like"/>
    <property type="match status" value="2"/>
</dbReference>
<dbReference type="SMART" id="SM00308">
    <property type="entry name" value="LH2"/>
    <property type="match status" value="2"/>
</dbReference>
<comment type="caution">
    <text evidence="1">Lacks conserved residue(s) required for the propagation of feature annotation.</text>
</comment>
<reference evidence="4" key="1">
    <citation type="submission" date="2021-02" db="EMBL/GenBank/DDBJ databases">
        <authorList>
            <person name="Nowell W R."/>
        </authorList>
    </citation>
    <scope>NUCLEOTIDE SEQUENCE</scope>
</reference>